<accession>A0ABD6CQZ8</accession>
<dbReference type="RefSeq" id="WP_256421934.1">
    <property type="nucleotide sequence ID" value="NZ_JANHDI010000009.1"/>
</dbReference>
<dbReference type="Gene3D" id="3.90.56.10">
    <property type="entry name" value="Monooxygenase component MmoB/DmpM"/>
    <property type="match status" value="1"/>
</dbReference>
<proteinExistence type="predicted"/>
<name>A0ABD6CQZ8_9EURY</name>
<dbReference type="InterPro" id="IPR003454">
    <property type="entry name" value="MOase_MmoB_DmpM"/>
</dbReference>
<dbReference type="AlphaFoldDB" id="A0ABD6CQZ8"/>
<gene>
    <name evidence="1" type="ORF">ACFSBX_14595</name>
</gene>
<sequence length="99" mass="11022">MSKVGPVLRNNRETDGIVEAIKRDTDGDVEVTDRRAYLRVEAEDRCVVTQETLDELLGKGAISVPGGIEEQISSFKGYINPQSDRVEFVSDIKETHSNQ</sequence>
<keyword evidence="2" id="KW-1185">Reference proteome</keyword>
<dbReference type="InterPro" id="IPR036889">
    <property type="entry name" value="mOase_MmoB_DmpM_sf"/>
</dbReference>
<comment type="caution">
    <text evidence="1">The sequence shown here is derived from an EMBL/GenBank/DDBJ whole genome shotgun (WGS) entry which is preliminary data.</text>
</comment>
<dbReference type="EMBL" id="JBHUDK010000014">
    <property type="protein sequence ID" value="MFD1600190.1"/>
    <property type="molecule type" value="Genomic_DNA"/>
</dbReference>
<evidence type="ECO:0000313" key="2">
    <source>
        <dbReference type="Proteomes" id="UP001597085"/>
    </source>
</evidence>
<reference evidence="1 2" key="1">
    <citation type="journal article" date="2019" name="Int. J. Syst. Evol. Microbiol.">
        <title>The Global Catalogue of Microorganisms (GCM) 10K type strain sequencing project: providing services to taxonomists for standard genome sequencing and annotation.</title>
        <authorList>
            <consortium name="The Broad Institute Genomics Platform"/>
            <consortium name="The Broad Institute Genome Sequencing Center for Infectious Disease"/>
            <person name="Wu L."/>
            <person name="Ma J."/>
        </authorList>
    </citation>
    <scope>NUCLEOTIDE SEQUENCE [LARGE SCALE GENOMIC DNA]</scope>
    <source>
        <strain evidence="1 2">CGMCC 1.12121</strain>
    </source>
</reference>
<dbReference type="SUPFAM" id="SSF56029">
    <property type="entry name" value="Monooxygenase (hydroxylase) regulatory protein"/>
    <property type="match status" value="1"/>
</dbReference>
<protein>
    <submittedName>
        <fullName evidence="1">MmoB/DmpM family protein</fullName>
    </submittedName>
</protein>
<organism evidence="1 2">
    <name type="scientific">Halobellus rarus</name>
    <dbReference type="NCBI Taxonomy" id="1126237"/>
    <lineage>
        <taxon>Archaea</taxon>
        <taxon>Methanobacteriati</taxon>
        <taxon>Methanobacteriota</taxon>
        <taxon>Stenosarchaea group</taxon>
        <taxon>Halobacteria</taxon>
        <taxon>Halobacteriales</taxon>
        <taxon>Haloferacaceae</taxon>
        <taxon>Halobellus</taxon>
    </lineage>
</organism>
<evidence type="ECO:0000313" key="1">
    <source>
        <dbReference type="EMBL" id="MFD1600190.1"/>
    </source>
</evidence>
<dbReference type="Pfam" id="PF02406">
    <property type="entry name" value="MmoB_DmpM"/>
    <property type="match status" value="1"/>
</dbReference>
<dbReference type="Proteomes" id="UP001597085">
    <property type="component" value="Unassembled WGS sequence"/>
</dbReference>